<evidence type="ECO:0000313" key="2">
    <source>
        <dbReference type="Proteomes" id="UP001305521"/>
    </source>
</evidence>
<accession>A0ABZ0PFD8</accession>
<proteinExistence type="predicted"/>
<name>A0ABZ0PFD8_9PROT</name>
<dbReference type="RefSeq" id="WP_318648274.1">
    <property type="nucleotide sequence ID" value="NZ_CP137852.1"/>
</dbReference>
<reference evidence="1 2" key="1">
    <citation type="submission" date="2023-11" db="EMBL/GenBank/DDBJ databases">
        <title>Arctic aerobic anoxygenic photoheterotroph Sediminicoccus rosea KRV36 adapts its photosynthesis to long days of polar summer.</title>
        <authorList>
            <person name="Tomasch J."/>
            <person name="Kopejtka K."/>
            <person name="Bily T."/>
            <person name="Gardiner A.T."/>
            <person name="Gardian Z."/>
            <person name="Shivaramu S."/>
            <person name="Koblizek M."/>
            <person name="Engelhardt F."/>
            <person name="Kaftan D."/>
        </authorList>
    </citation>
    <scope>NUCLEOTIDE SEQUENCE [LARGE SCALE GENOMIC DNA]</scope>
    <source>
        <strain evidence="1 2">R-30</strain>
    </source>
</reference>
<gene>
    <name evidence="1" type="ORF">R9Z33_19740</name>
</gene>
<dbReference type="Gene3D" id="3.40.50.150">
    <property type="entry name" value="Vaccinia Virus protein VP39"/>
    <property type="match status" value="1"/>
</dbReference>
<protein>
    <recommendedName>
        <fullName evidence="3">Methyltransferase domain-containing protein</fullName>
    </recommendedName>
</protein>
<keyword evidence="2" id="KW-1185">Reference proteome</keyword>
<evidence type="ECO:0000313" key="1">
    <source>
        <dbReference type="EMBL" id="WPB84317.1"/>
    </source>
</evidence>
<dbReference type="EMBL" id="CP137852">
    <property type="protein sequence ID" value="WPB84317.1"/>
    <property type="molecule type" value="Genomic_DNA"/>
</dbReference>
<dbReference type="SUPFAM" id="SSF53335">
    <property type="entry name" value="S-adenosyl-L-methionine-dependent methyltransferases"/>
    <property type="match status" value="1"/>
</dbReference>
<organism evidence="1 2">
    <name type="scientific">Sediminicoccus rosea</name>
    <dbReference type="NCBI Taxonomy" id="1225128"/>
    <lineage>
        <taxon>Bacteria</taxon>
        <taxon>Pseudomonadati</taxon>
        <taxon>Pseudomonadota</taxon>
        <taxon>Alphaproteobacteria</taxon>
        <taxon>Acetobacterales</taxon>
        <taxon>Roseomonadaceae</taxon>
        <taxon>Sediminicoccus</taxon>
    </lineage>
</organism>
<dbReference type="Proteomes" id="UP001305521">
    <property type="component" value="Chromosome"/>
</dbReference>
<sequence>MSIQHHAAVNETVYHFARGYLDRLGWFASLDGTPRDHAGYVPYITYPALRQLARLVRPEFRVFEYGCGGSSLWWAARVAEVISVEHDAGWAGRVAAVGPGHLNIITRERGAALPAKQRALLKRFLATAPDLPVSHDDGHNVMHGLLTEDFAAYATEIEAHGPGRFDVIVVDGMARCFAAWLAPRHLKPGGFLVFDNADRWQYNAAYRFLREQGFHRIDFYGPGPVNKIEWCTAIFTRDLAAFSENVERAKGEGDLGW</sequence>
<evidence type="ECO:0008006" key="3">
    <source>
        <dbReference type="Google" id="ProtNLM"/>
    </source>
</evidence>
<dbReference type="InterPro" id="IPR029063">
    <property type="entry name" value="SAM-dependent_MTases_sf"/>
</dbReference>